<feature type="transmembrane region" description="Helical" evidence="2">
    <location>
        <begin position="128"/>
        <end position="147"/>
    </location>
</feature>
<organism evidence="3 4">
    <name type="scientific">Candidatus Nanogingivalis gingivitcus</name>
    <dbReference type="NCBI Taxonomy" id="2171992"/>
    <lineage>
        <taxon>Bacteria</taxon>
        <taxon>Candidatus Saccharimonadota</taxon>
        <taxon>Candidatus Nanosyncoccalia</taxon>
        <taxon>Candidatus Nanogingivales</taxon>
        <taxon>Candidatus Nanogingivalaceae</taxon>
        <taxon>Candidatus Nanogingivalis</taxon>
    </lineage>
</organism>
<feature type="compositionally biased region" description="Basic and acidic residues" evidence="1">
    <location>
        <begin position="187"/>
        <end position="198"/>
    </location>
</feature>
<keyword evidence="2" id="KW-0472">Membrane</keyword>
<dbReference type="InterPro" id="IPR043739">
    <property type="entry name" value="DUF5684"/>
</dbReference>
<evidence type="ECO:0000256" key="2">
    <source>
        <dbReference type="SAM" id="Phobius"/>
    </source>
</evidence>
<proteinExistence type="predicted"/>
<evidence type="ECO:0000256" key="1">
    <source>
        <dbReference type="SAM" id="MobiDB-lite"/>
    </source>
</evidence>
<sequence length="198" mass="22312">MNLLSQFAYSYGTNYGYYHSNTSSVESMGTWFILLLLLIPAVAIAGYVIMSLFFARIFKLAGLPAWKAWVPIYNQWIFFQLGGYSGAFVLLPFVTIIPVIGFFASIVYFVFFCFAAQEIGKKVGKSDIFILVPLGLVTFGITTYVWFYQVGNRENVWNDSLGKESLAEGTILGYAETEEETEVQEAEVVKEEKAEDKE</sequence>
<dbReference type="RefSeq" id="WP_129718465.1">
    <property type="nucleotide sequence ID" value="NZ_PRLK01000001.1"/>
</dbReference>
<keyword evidence="2" id="KW-1133">Transmembrane helix</keyword>
<evidence type="ECO:0008006" key="5">
    <source>
        <dbReference type="Google" id="ProtNLM"/>
    </source>
</evidence>
<protein>
    <recommendedName>
        <fullName evidence="5">Yip1 domain-containing protein</fullName>
    </recommendedName>
</protein>
<accession>A0ABY0FKQ3</accession>
<keyword evidence="2" id="KW-0812">Transmembrane</keyword>
<gene>
    <name evidence="3" type="ORF">G6CMJM_00022</name>
</gene>
<feature type="transmembrane region" description="Helical" evidence="2">
    <location>
        <begin position="99"/>
        <end position="116"/>
    </location>
</feature>
<reference evidence="3 4" key="2">
    <citation type="journal article" date="2020" name="Cell Rep.">
        <title>Acquisition and Adaptation of Ultra-small Parasitic Reduced Genome Bacteria to Mammalian Hosts.</title>
        <authorList>
            <person name="McLean J.S."/>
            <person name="Bor B."/>
            <person name="Kerns K.A."/>
            <person name="Liu Q."/>
            <person name="To T.T."/>
            <person name="Solden L."/>
            <person name="Hendrickson E.L."/>
            <person name="Wrighton K."/>
            <person name="Shi W."/>
            <person name="He X."/>
        </authorList>
    </citation>
    <scope>NUCLEOTIDE SEQUENCE [LARGE SCALE GENOMIC DNA]</scope>
    <source>
        <strain evidence="3 4">TM7_CMJM_G6_1_HOT_870</strain>
    </source>
</reference>
<evidence type="ECO:0000313" key="3">
    <source>
        <dbReference type="EMBL" id="RYC72929.1"/>
    </source>
</evidence>
<feature type="region of interest" description="Disordered" evidence="1">
    <location>
        <begin position="178"/>
        <end position="198"/>
    </location>
</feature>
<dbReference type="Proteomes" id="UP001190925">
    <property type="component" value="Unassembled WGS sequence"/>
</dbReference>
<feature type="transmembrane region" description="Helical" evidence="2">
    <location>
        <begin position="31"/>
        <end position="55"/>
    </location>
</feature>
<reference evidence="3 4" key="1">
    <citation type="journal article" date="2018" name="bioRxiv">
        <title>Evidence of independent acquisition and adaption of ultra-small bacteria to human hosts across the highly diverse yet reduced genomes of the phylum Saccharibacteria.</title>
        <authorList>
            <person name="McLean J.S."/>
            <person name="Bor B."/>
            <person name="To T.T."/>
            <person name="Liu Q."/>
            <person name="Kearns K.A."/>
            <person name="Solden L.M."/>
            <person name="Wrighton K.C."/>
            <person name="He X."/>
            <person name="Shi W."/>
        </authorList>
    </citation>
    <scope>NUCLEOTIDE SEQUENCE [LARGE SCALE GENOMIC DNA]</scope>
    <source>
        <strain evidence="3 4">TM7_CMJM_G6_1_HOT_870</strain>
    </source>
</reference>
<comment type="caution">
    <text evidence="3">The sequence shown here is derived from an EMBL/GenBank/DDBJ whole genome shotgun (WGS) entry which is preliminary data.</text>
</comment>
<dbReference type="EMBL" id="PRLK01000001">
    <property type="protein sequence ID" value="RYC72929.1"/>
    <property type="molecule type" value="Genomic_DNA"/>
</dbReference>
<name>A0ABY0FKQ3_9BACT</name>
<keyword evidence="4" id="KW-1185">Reference proteome</keyword>
<dbReference type="Pfam" id="PF18936">
    <property type="entry name" value="DUF5684"/>
    <property type="match status" value="1"/>
</dbReference>
<evidence type="ECO:0000313" key="4">
    <source>
        <dbReference type="Proteomes" id="UP001190925"/>
    </source>
</evidence>